<evidence type="ECO:0000313" key="7">
    <source>
        <dbReference type="Proteomes" id="UP000242180"/>
    </source>
</evidence>
<keyword evidence="7" id="KW-1185">Reference proteome</keyword>
<feature type="compositionally biased region" description="Polar residues" evidence="3">
    <location>
        <begin position="677"/>
        <end position="694"/>
    </location>
</feature>
<dbReference type="PROSITE" id="PS50212">
    <property type="entry name" value="RASGEF_NTER"/>
    <property type="match status" value="1"/>
</dbReference>
<evidence type="ECO:0000256" key="3">
    <source>
        <dbReference type="SAM" id="MobiDB-lite"/>
    </source>
</evidence>
<evidence type="ECO:0000313" key="6">
    <source>
        <dbReference type="EMBL" id="ORZ01282.1"/>
    </source>
</evidence>
<evidence type="ECO:0000259" key="4">
    <source>
        <dbReference type="PROSITE" id="PS50009"/>
    </source>
</evidence>
<dbReference type="EMBL" id="MCGN01000002">
    <property type="protein sequence ID" value="ORZ01282.1"/>
    <property type="molecule type" value="Genomic_DNA"/>
</dbReference>
<dbReference type="SMART" id="SM00147">
    <property type="entry name" value="RasGEF"/>
    <property type="match status" value="1"/>
</dbReference>
<protein>
    <submittedName>
        <fullName evidence="6">Ras guanine nucleotide exchange factor domain-containing protein</fullName>
    </submittedName>
</protein>
<feature type="domain" description="Ras-GEF" evidence="4">
    <location>
        <begin position="960"/>
        <end position="1291"/>
    </location>
</feature>
<dbReference type="SUPFAM" id="SSF48366">
    <property type="entry name" value="Ras GEF"/>
    <property type="match status" value="1"/>
</dbReference>
<proteinExistence type="predicted"/>
<dbReference type="GO" id="GO:0005886">
    <property type="term" value="C:plasma membrane"/>
    <property type="evidence" value="ECO:0007669"/>
    <property type="project" value="TreeGrafter"/>
</dbReference>
<feature type="domain" description="N-terminal Ras-GEF" evidence="5">
    <location>
        <begin position="450"/>
        <end position="577"/>
    </location>
</feature>
<evidence type="ECO:0000259" key="5">
    <source>
        <dbReference type="PROSITE" id="PS50212"/>
    </source>
</evidence>
<dbReference type="PROSITE" id="PS50009">
    <property type="entry name" value="RASGEF_CAT"/>
    <property type="match status" value="1"/>
</dbReference>
<feature type="compositionally biased region" description="Polar residues" evidence="3">
    <location>
        <begin position="912"/>
        <end position="925"/>
    </location>
</feature>
<dbReference type="PANTHER" id="PTHR23113">
    <property type="entry name" value="GUANINE NUCLEOTIDE EXCHANGE FACTOR"/>
    <property type="match status" value="1"/>
</dbReference>
<feature type="compositionally biased region" description="Acidic residues" evidence="3">
    <location>
        <begin position="767"/>
        <end position="792"/>
    </location>
</feature>
<keyword evidence="1 2" id="KW-0344">Guanine-nucleotide releasing factor</keyword>
<dbReference type="PANTHER" id="PTHR23113:SF363">
    <property type="entry name" value="PROTEIN SON OF SEVENLESS"/>
    <property type="match status" value="1"/>
</dbReference>
<dbReference type="CDD" id="cd06224">
    <property type="entry name" value="REM"/>
    <property type="match status" value="1"/>
</dbReference>
<feature type="region of interest" description="Disordered" evidence="3">
    <location>
        <begin position="1"/>
        <end position="55"/>
    </location>
</feature>
<dbReference type="SMART" id="SM00229">
    <property type="entry name" value="RasGEFN"/>
    <property type="match status" value="1"/>
</dbReference>
<name>A0A1X2HPQ0_SYNRA</name>
<dbReference type="Proteomes" id="UP000242180">
    <property type="component" value="Unassembled WGS sequence"/>
</dbReference>
<feature type="region of interest" description="Disordered" evidence="3">
    <location>
        <begin position="655"/>
        <end position="700"/>
    </location>
</feature>
<dbReference type="Gene3D" id="1.10.840.10">
    <property type="entry name" value="Ras guanine-nucleotide exchange factors catalytic domain"/>
    <property type="match status" value="1"/>
</dbReference>
<feature type="compositionally biased region" description="Low complexity" evidence="3">
    <location>
        <begin position="348"/>
        <end position="376"/>
    </location>
</feature>
<dbReference type="InterPro" id="IPR000651">
    <property type="entry name" value="Ras-like_Gua-exchang_fac_N"/>
</dbReference>
<dbReference type="InterPro" id="IPR008937">
    <property type="entry name" value="Ras-like_GEF"/>
</dbReference>
<dbReference type="GO" id="GO:0007265">
    <property type="term" value="P:Ras protein signal transduction"/>
    <property type="evidence" value="ECO:0007669"/>
    <property type="project" value="TreeGrafter"/>
</dbReference>
<dbReference type="STRING" id="13706.A0A1X2HPQ0"/>
<evidence type="ECO:0000256" key="2">
    <source>
        <dbReference type="PROSITE-ProRule" id="PRU00168"/>
    </source>
</evidence>
<dbReference type="InterPro" id="IPR036964">
    <property type="entry name" value="RASGEF_cat_dom_sf"/>
</dbReference>
<gene>
    <name evidence="6" type="ORF">BCR43DRAFT_486684</name>
</gene>
<feature type="compositionally biased region" description="Low complexity" evidence="3">
    <location>
        <begin position="885"/>
        <end position="899"/>
    </location>
</feature>
<feature type="compositionally biased region" description="Basic and acidic residues" evidence="3">
    <location>
        <begin position="809"/>
        <end position="834"/>
    </location>
</feature>
<sequence>MIGKERPASPWTRTMDRIHYQRGGDSASSISSHKLVSRGTVAAPARPENGDEENDPRYITATAVTTQMPLPQETAIPGPRRKRNNSLIPPELMNDNSEGGRERAALATVFGVREYTESKIFWERQVSHYYDHAGLGTGSRQDLLDNEDGFVSITGRSVVSTPVGHFRSESAALSDTYPQSRDIHYVVDSALDQVGSDTTKSTMLKLPPRQNMPAADQASPFTLPEIPVVSKFSDLILDNSNTASDDYWMRPERPLSFASSSVDKPPTLYEYPPSITASEAYAGPDIAPPLLFIGYPPAIFDLLRSDEDERIIVWGLDPQVLSASMATTAAAGQASARRNTPSSPPPNIASAASTTVSSTATFRGFSSNTTSATPASPILPKQSTADAMLSKSSLRRSPRPGSRMSGLLSSRHTDTPDPDDTKGLFRFTRRNSRREKVAEEDSASIKTVDIPKVIEAATVEKLVEKLTVSLDYTFMTDFFLTYRTFISPSQLCNLLILRFRWGMETDSEERRIVRIRTFVVMRHWLLNYFVHDFIPCRELRVILTSFLNSLPFHPLVKHSPRDQRIVKSLKRVVRRLKKVYYVSSSTSERVKVIPPPPPTEDQERVEEMVRAKLAQSPMRRKTDLVSSVDVSDRHHGNMAVQDTRSAPVVVVGSVRTPRGTPVEGGEMRGPSNEAKRSNLSSVSLARLGSRSQLKQEAVKQSYMRRMEQQKRYMLNDGKKYSSSTIAQSINDNAEAGEGDMGGEASNRSSMISDNSLESALSPGTTDAETDSEDEDEDEEDEGDGEDEEEDGDRDTGNDSVTVNPPQKEQFNDERLTARLERERRRLEEEEEQRRAAFFSNKTDGADKTRRLSAPTVDGNKARKNGFKKQQSFDSGFDKTSSKGISLRSLKQRSGSRSSSHAPVHPTDACFGETNTPVQPSVTSSGDLPRMVELDIPREQQASSIAGTPAMYPLPFILYFRSDRMARQFCLIEAQVLLNIDWEEMVHCRWTKMSTQPFTRGNGAVGEEGEESFSIDYATDEEDEVNYTRRMRQKQLARQEHEGGVEQVINRFNAVCQWVASEIVRTRYLDDRVRVVEKFIRLAQKCKVYCNFATLVQILLGLQSPAVSRLQKTWSRVGTTEMRLLDQLSVFTSPMKNWKHIRDSMTQVAEEYGMSPVEVQIEMPGTNHHAFSKTKIKIPFGGCIPFLGIYLSDLVFNSEQPPYIQPNLENHRIYHANTRTYTDSISPVLLQPLVNFRKHRITATVIKRVLTFQNLARRYSFDRDDEVQYLCNEVVSFDAEEIRRMSLEREPAA</sequence>
<dbReference type="Pfam" id="PF00618">
    <property type="entry name" value="RasGEF_N"/>
    <property type="match status" value="1"/>
</dbReference>
<evidence type="ECO:0000256" key="1">
    <source>
        <dbReference type="ARBA" id="ARBA00022658"/>
    </source>
</evidence>
<accession>A0A1X2HPQ0</accession>
<feature type="compositionally biased region" description="Basic and acidic residues" evidence="3">
    <location>
        <begin position="411"/>
        <end position="423"/>
    </location>
</feature>
<dbReference type="InParanoid" id="A0A1X2HPQ0"/>
<feature type="compositionally biased region" description="Polar residues" evidence="3">
    <location>
        <begin position="797"/>
        <end position="808"/>
    </location>
</feature>
<comment type="caution">
    <text evidence="6">The sequence shown here is derived from an EMBL/GenBank/DDBJ whole genome shotgun (WGS) entry which is preliminary data.</text>
</comment>
<reference evidence="6 7" key="1">
    <citation type="submission" date="2016-07" db="EMBL/GenBank/DDBJ databases">
        <title>Pervasive Adenine N6-methylation of Active Genes in Fungi.</title>
        <authorList>
            <consortium name="DOE Joint Genome Institute"/>
            <person name="Mondo S.J."/>
            <person name="Dannebaum R.O."/>
            <person name="Kuo R.C."/>
            <person name="Labutti K."/>
            <person name="Haridas S."/>
            <person name="Kuo A."/>
            <person name="Salamov A."/>
            <person name="Ahrendt S.R."/>
            <person name="Lipzen A."/>
            <person name="Sullivan W."/>
            <person name="Andreopoulos W.B."/>
            <person name="Clum A."/>
            <person name="Lindquist E."/>
            <person name="Daum C."/>
            <person name="Ramamoorthy G.K."/>
            <person name="Gryganskyi A."/>
            <person name="Culley D."/>
            <person name="Magnuson J.K."/>
            <person name="James T.Y."/>
            <person name="O'Malley M.A."/>
            <person name="Stajich J.E."/>
            <person name="Spatafora J.W."/>
            <person name="Visel A."/>
            <person name="Grigoriev I.V."/>
        </authorList>
    </citation>
    <scope>NUCLEOTIDE SEQUENCE [LARGE SCALE GENOMIC DNA]</scope>
    <source>
        <strain evidence="6 7">NRRL 2496</strain>
    </source>
</reference>
<feature type="region of interest" description="Disordered" evidence="3">
    <location>
        <begin position="754"/>
        <end position="925"/>
    </location>
</feature>
<organism evidence="6 7">
    <name type="scientific">Syncephalastrum racemosum</name>
    <name type="common">Filamentous fungus</name>
    <dbReference type="NCBI Taxonomy" id="13706"/>
    <lineage>
        <taxon>Eukaryota</taxon>
        <taxon>Fungi</taxon>
        <taxon>Fungi incertae sedis</taxon>
        <taxon>Mucoromycota</taxon>
        <taxon>Mucoromycotina</taxon>
        <taxon>Mucoromycetes</taxon>
        <taxon>Mucorales</taxon>
        <taxon>Syncephalastraceae</taxon>
        <taxon>Syncephalastrum</taxon>
    </lineage>
</organism>
<dbReference type="OMA" id="IRIAWKC"/>
<dbReference type="Pfam" id="PF00617">
    <property type="entry name" value="RasGEF"/>
    <property type="match status" value="1"/>
</dbReference>
<dbReference type="Gene3D" id="1.20.870.10">
    <property type="entry name" value="Son of sevenless (SoS) protein Chain: S domain 1"/>
    <property type="match status" value="1"/>
</dbReference>
<feature type="region of interest" description="Disordered" evidence="3">
    <location>
        <begin position="71"/>
        <end position="100"/>
    </location>
</feature>
<dbReference type="GO" id="GO:0005085">
    <property type="term" value="F:guanyl-nucleotide exchange factor activity"/>
    <property type="evidence" value="ECO:0007669"/>
    <property type="project" value="UniProtKB-KW"/>
</dbReference>
<dbReference type="OrthoDB" id="10254377at2759"/>
<dbReference type="InterPro" id="IPR001895">
    <property type="entry name" value="RASGEF_cat_dom"/>
</dbReference>
<feature type="compositionally biased region" description="Low complexity" evidence="3">
    <location>
        <begin position="331"/>
        <end position="341"/>
    </location>
</feature>
<feature type="region of interest" description="Disordered" evidence="3">
    <location>
        <begin position="331"/>
        <end position="428"/>
    </location>
</feature>
<dbReference type="InterPro" id="IPR023578">
    <property type="entry name" value="Ras_GEF_dom_sf"/>
</dbReference>